<dbReference type="Proteomes" id="UP000824469">
    <property type="component" value="Unassembled WGS sequence"/>
</dbReference>
<dbReference type="EMBL" id="JAHRHJ020000008">
    <property type="protein sequence ID" value="KAH9304953.1"/>
    <property type="molecule type" value="Genomic_DNA"/>
</dbReference>
<sequence>HSKEMGNKKQFEPESNIKLMQDEFVVEIFENTHWLQFLQLFKGFKQDMDEDFNQNFQGAFKCCHGSIRGVYLSKPDLE</sequence>
<feature type="non-terminal residue" evidence="1">
    <location>
        <position position="1"/>
    </location>
</feature>
<reference evidence="1 2" key="1">
    <citation type="journal article" date="2021" name="Nat. Plants">
        <title>The Taxus genome provides insights into paclitaxel biosynthesis.</title>
        <authorList>
            <person name="Xiong X."/>
            <person name="Gou J."/>
            <person name="Liao Q."/>
            <person name="Li Y."/>
            <person name="Zhou Q."/>
            <person name="Bi G."/>
            <person name="Li C."/>
            <person name="Du R."/>
            <person name="Wang X."/>
            <person name="Sun T."/>
            <person name="Guo L."/>
            <person name="Liang H."/>
            <person name="Lu P."/>
            <person name="Wu Y."/>
            <person name="Zhang Z."/>
            <person name="Ro D.K."/>
            <person name="Shang Y."/>
            <person name="Huang S."/>
            <person name="Yan J."/>
        </authorList>
    </citation>
    <scope>NUCLEOTIDE SEQUENCE [LARGE SCALE GENOMIC DNA]</scope>
    <source>
        <strain evidence="1">Ta-2019</strain>
    </source>
</reference>
<comment type="caution">
    <text evidence="1">The sequence shown here is derived from an EMBL/GenBank/DDBJ whole genome shotgun (WGS) entry which is preliminary data.</text>
</comment>
<keyword evidence="2" id="KW-1185">Reference proteome</keyword>
<feature type="non-terminal residue" evidence="1">
    <location>
        <position position="78"/>
    </location>
</feature>
<evidence type="ECO:0000313" key="2">
    <source>
        <dbReference type="Proteomes" id="UP000824469"/>
    </source>
</evidence>
<evidence type="ECO:0000313" key="1">
    <source>
        <dbReference type="EMBL" id="KAH9304953.1"/>
    </source>
</evidence>
<proteinExistence type="predicted"/>
<accession>A0AA38CWV8</accession>
<name>A0AA38CWV8_TAXCH</name>
<organism evidence="1 2">
    <name type="scientific">Taxus chinensis</name>
    <name type="common">Chinese yew</name>
    <name type="synonym">Taxus wallichiana var. chinensis</name>
    <dbReference type="NCBI Taxonomy" id="29808"/>
    <lineage>
        <taxon>Eukaryota</taxon>
        <taxon>Viridiplantae</taxon>
        <taxon>Streptophyta</taxon>
        <taxon>Embryophyta</taxon>
        <taxon>Tracheophyta</taxon>
        <taxon>Spermatophyta</taxon>
        <taxon>Pinopsida</taxon>
        <taxon>Pinidae</taxon>
        <taxon>Conifers II</taxon>
        <taxon>Cupressales</taxon>
        <taxon>Taxaceae</taxon>
        <taxon>Taxus</taxon>
    </lineage>
</organism>
<gene>
    <name evidence="1" type="ORF">KI387_009357</name>
</gene>
<dbReference type="AlphaFoldDB" id="A0AA38CWV8"/>
<protein>
    <submittedName>
        <fullName evidence="1">Uncharacterized protein</fullName>
    </submittedName>
</protein>